<proteinExistence type="predicted"/>
<keyword evidence="2" id="KW-1185">Reference proteome</keyword>
<gene>
    <name evidence="1" type="ORF">FRY97_21655</name>
</gene>
<evidence type="ECO:0000313" key="1">
    <source>
        <dbReference type="EMBL" id="TXB58098.1"/>
    </source>
</evidence>
<dbReference type="AlphaFoldDB" id="A0A5C6RGA3"/>
<protein>
    <submittedName>
        <fullName evidence="1">Uncharacterized protein</fullName>
    </submittedName>
</protein>
<dbReference type="Proteomes" id="UP000321580">
    <property type="component" value="Unassembled WGS sequence"/>
</dbReference>
<dbReference type="EMBL" id="VOOR01000116">
    <property type="protein sequence ID" value="TXB58098.1"/>
    <property type="molecule type" value="Genomic_DNA"/>
</dbReference>
<accession>A0A5C6RGA3</accession>
<dbReference type="RefSeq" id="WP_147169710.1">
    <property type="nucleotide sequence ID" value="NZ_VOOR01000116.1"/>
</dbReference>
<organism evidence="1 2">
    <name type="scientific">Phaeodactylibacter luteus</name>
    <dbReference type="NCBI Taxonomy" id="1564516"/>
    <lineage>
        <taxon>Bacteria</taxon>
        <taxon>Pseudomonadati</taxon>
        <taxon>Bacteroidota</taxon>
        <taxon>Saprospiria</taxon>
        <taxon>Saprospirales</taxon>
        <taxon>Haliscomenobacteraceae</taxon>
        <taxon>Phaeodactylibacter</taxon>
    </lineage>
</organism>
<sequence>MNDVSIKWIEIASLISKTPYVKIKCPSCDNAFLNIFITPWQGDEPKVDIHLLCEKCNAKNVITKEVSKSNKA</sequence>
<name>A0A5C6RGA3_9BACT</name>
<comment type="caution">
    <text evidence="1">The sequence shown here is derived from an EMBL/GenBank/DDBJ whole genome shotgun (WGS) entry which is preliminary data.</text>
</comment>
<reference evidence="1 2" key="1">
    <citation type="submission" date="2019-08" db="EMBL/GenBank/DDBJ databases">
        <title>Genome of Phaeodactylibacter luteus.</title>
        <authorList>
            <person name="Bowman J.P."/>
        </authorList>
    </citation>
    <scope>NUCLEOTIDE SEQUENCE [LARGE SCALE GENOMIC DNA]</scope>
    <source>
        <strain evidence="1 2">KCTC 42180</strain>
    </source>
</reference>
<evidence type="ECO:0000313" key="2">
    <source>
        <dbReference type="Proteomes" id="UP000321580"/>
    </source>
</evidence>